<evidence type="ECO:0000256" key="9">
    <source>
        <dbReference type="ARBA" id="ARBA00022839"/>
    </source>
</evidence>
<comment type="subcellular location">
    <subcellularLocation>
        <location evidence="1 15">Mitochondrion</location>
    </subcellularLocation>
    <subcellularLocation>
        <location evidence="15">Nucleus</location>
        <location evidence="15">Nucleolus</location>
    </subcellularLocation>
    <subcellularLocation>
        <location evidence="15">Nucleus</location>
        <location evidence="15">Nucleoplasm</location>
    </subcellularLocation>
    <text evidence="15">Resides mostly in the nucleoli and relocalizes to the nucleoplasm upon DNA damage.</text>
</comment>
<feature type="region of interest" description="Disordered" evidence="16">
    <location>
        <begin position="372"/>
        <end position="419"/>
    </location>
</feature>
<sequence>MGIKHLFQVIQENAPDAVKAGDIKNHFGRKVAIDASMSIYSFLIAVRSEGQQLMSESGETTSHLMGMFYRTLRMVDNGIKPLYVFDGAPPKLKSGELAKRTARKAEATEAHEEAKETGTAEDVEKFSRRTVRVTREHNAECKKLLKLMGIPYIDAPTEAEAQCAVLARAGKVYAAASEDMDTLCFDAPILLRHLTFSEQRKEPIQEIHLDRALEGLGMDRQQVGNSSWHQNPFMDAIFSYLLPAAQFIDLCILLGCDYLEPIPKVGPNTALKLIREHGSLEKVVEAIQSDPKQKYVMPEDWPYQDARELFLHPDVREADHPECDFKWEAPDVEALVEFLVKDKGFNEDRVRNGAARLQKNLKTAQQSRLEGFFKPVARTDQEKASLKRKHDEKLQESKKRKKEEAKAKKEAKAKPRGAA</sequence>
<evidence type="ECO:0000256" key="14">
    <source>
        <dbReference type="ARBA" id="ARBA00034726"/>
    </source>
</evidence>
<dbReference type="FunFam" id="3.40.50.1010:FF:000003">
    <property type="entry name" value="Flap endonuclease 1"/>
    <property type="match status" value="1"/>
</dbReference>
<keyword evidence="7 15" id="KW-0227">DNA damage</keyword>
<dbReference type="PROSITE" id="PS00842">
    <property type="entry name" value="XPG_2"/>
    <property type="match status" value="1"/>
</dbReference>
<comment type="caution">
    <text evidence="20">The sequence shown here is derived from an EMBL/GenBank/DDBJ whole genome shotgun (WGS) entry which is preliminary data.</text>
</comment>
<dbReference type="GO" id="GO:0000287">
    <property type="term" value="F:magnesium ion binding"/>
    <property type="evidence" value="ECO:0007669"/>
    <property type="project" value="UniProtKB-UniRule"/>
</dbReference>
<keyword evidence="8 15" id="KW-0378">Hydrolase</keyword>
<dbReference type="SMART" id="SM00279">
    <property type="entry name" value="HhH2"/>
    <property type="match status" value="1"/>
</dbReference>
<dbReference type="OrthoDB" id="1937206at2759"/>
<dbReference type="Gene3D" id="3.40.50.1010">
    <property type="entry name" value="5'-nuclease"/>
    <property type="match status" value="1"/>
</dbReference>
<keyword evidence="3 15" id="KW-0235">DNA replication</keyword>
<evidence type="ECO:0000256" key="16">
    <source>
        <dbReference type="SAM" id="MobiDB-lite"/>
    </source>
</evidence>
<evidence type="ECO:0000259" key="18">
    <source>
        <dbReference type="SMART" id="SM00485"/>
    </source>
</evidence>
<keyword evidence="2 15" id="KW-0597">Phosphoprotein</keyword>
<reference evidence="20" key="1">
    <citation type="submission" date="2020-06" db="EMBL/GenBank/DDBJ databases">
        <title>Draft genome sequences of strains closely related to Aspergillus parafelis and Aspergillus hiratsukae.</title>
        <authorList>
            <person name="Dos Santos R.A.C."/>
            <person name="Rivero-Menendez O."/>
            <person name="Steenwyk J.L."/>
            <person name="Mead M.E."/>
            <person name="Goldman G.H."/>
            <person name="Alastruey-Izquierdo A."/>
            <person name="Rokas A."/>
        </authorList>
    </citation>
    <scope>NUCLEOTIDE SEQUENCE</scope>
    <source>
        <strain evidence="19">CNM-CM5793</strain>
        <strain evidence="20">CNM-CM6106</strain>
    </source>
</reference>
<evidence type="ECO:0000256" key="1">
    <source>
        <dbReference type="ARBA" id="ARBA00004173"/>
    </source>
</evidence>
<feature type="domain" description="XPG N-terminal" evidence="18">
    <location>
        <begin position="1"/>
        <end position="107"/>
    </location>
</feature>
<dbReference type="InterPro" id="IPR019974">
    <property type="entry name" value="XPG_CS"/>
</dbReference>
<accession>A0A8H6PT74</accession>
<evidence type="ECO:0000256" key="3">
    <source>
        <dbReference type="ARBA" id="ARBA00022705"/>
    </source>
</evidence>
<dbReference type="FunFam" id="1.10.150.20:FF:000009">
    <property type="entry name" value="Flap endonuclease 1"/>
    <property type="match status" value="1"/>
</dbReference>
<dbReference type="Pfam" id="PF00752">
    <property type="entry name" value="XPG_N"/>
    <property type="match status" value="1"/>
</dbReference>
<keyword evidence="6 15" id="KW-0255">Endonuclease</keyword>
<dbReference type="Pfam" id="PF00867">
    <property type="entry name" value="XPG_I"/>
    <property type="match status" value="1"/>
</dbReference>
<feature type="region of interest" description="Disordered" evidence="16">
    <location>
        <begin position="102"/>
        <end position="121"/>
    </location>
</feature>
<dbReference type="GO" id="GO:0008409">
    <property type="term" value="F:5'-3' exonuclease activity"/>
    <property type="evidence" value="ECO:0007669"/>
    <property type="project" value="UniProtKB-UniRule"/>
</dbReference>
<keyword evidence="4 15" id="KW-0540">Nuclease</keyword>
<dbReference type="EMBL" id="JACBAF010002269">
    <property type="protein sequence ID" value="KAF7159879.1"/>
    <property type="molecule type" value="Genomic_DNA"/>
</dbReference>
<dbReference type="EC" id="3.1.-.-" evidence="15"/>
<dbReference type="PRINTS" id="PR00853">
    <property type="entry name" value="XPGRADSUPER"/>
</dbReference>
<evidence type="ECO:0000256" key="11">
    <source>
        <dbReference type="ARBA" id="ARBA00023128"/>
    </source>
</evidence>
<feature type="domain" description="XPG-I" evidence="17">
    <location>
        <begin position="146"/>
        <end position="218"/>
    </location>
</feature>
<dbReference type="PROSITE" id="PS00841">
    <property type="entry name" value="XPG_1"/>
    <property type="match status" value="1"/>
</dbReference>
<gene>
    <name evidence="19" type="ORF">CNMCM5793_001223</name>
    <name evidence="20" type="ORF">CNMCM6106_007305</name>
</gene>
<dbReference type="SMART" id="SM00485">
    <property type="entry name" value="XPGN"/>
    <property type="match status" value="1"/>
</dbReference>
<comment type="function">
    <text evidence="15">Structure-specific nuclease with 5'-flap endonuclease and 5'-3' exonuclease activities involved in DNA replication and repair. During DNA replication, cleaves the 5'-overhanging flap structure that is generated by displacement synthesis when DNA polymerase encounters the 5'-end of a downstream Okazaki fragment. It enters the flap from the 5'-end and then tracks to cleave the flap base, leaving a nick for ligation. Also involved in the long patch base excision repair (LP-BER) pathway, by cleaving within the apurinic/apyrimidinic (AP) site-terminated flap. Acts as a genome stabilization factor that prevents flaps from equilibrating into structures that lead to duplications and deletions. Also possesses 5'-3' exonuclease activity on nicked or gapped double-stranded DNA, and exhibits RNase H activity. Also involved in replication and repair of rDNA and in repairing mitochondrial DNA.</text>
</comment>
<comment type="similarity">
    <text evidence="14 15">Belongs to the XPG/RAD2 endonuclease family. FEN1 subfamily.</text>
</comment>
<evidence type="ECO:0000256" key="8">
    <source>
        <dbReference type="ARBA" id="ARBA00022801"/>
    </source>
</evidence>
<dbReference type="GO" id="GO:0005739">
    <property type="term" value="C:mitochondrion"/>
    <property type="evidence" value="ECO:0007669"/>
    <property type="project" value="UniProtKB-SubCell"/>
</dbReference>
<keyword evidence="21" id="KW-1185">Reference proteome</keyword>
<evidence type="ECO:0000256" key="7">
    <source>
        <dbReference type="ARBA" id="ARBA00022763"/>
    </source>
</evidence>
<dbReference type="GO" id="GO:0043137">
    <property type="term" value="P:DNA replication, removal of RNA primer"/>
    <property type="evidence" value="ECO:0007669"/>
    <property type="project" value="UniProtKB-UniRule"/>
</dbReference>
<evidence type="ECO:0000259" key="17">
    <source>
        <dbReference type="SMART" id="SM00484"/>
    </source>
</evidence>
<keyword evidence="11 15" id="KW-0496">Mitochondrion</keyword>
<comment type="cofactor">
    <cofactor evidence="15">
        <name>Mg(2+)</name>
        <dbReference type="ChEBI" id="CHEBI:18420"/>
    </cofactor>
    <text evidence="15">Binds 2 magnesium ions per subunit. They probably participate in the reaction catalyzed by the enzyme. May bind an additional third magnesium ion after substrate binding.</text>
</comment>
<dbReference type="Gene3D" id="1.10.150.20">
    <property type="entry name" value="5' to 3' exonuclease, C-terminal subdomain"/>
    <property type="match status" value="1"/>
</dbReference>
<keyword evidence="13 15" id="KW-0539">Nucleus</keyword>
<dbReference type="InterPro" id="IPR008918">
    <property type="entry name" value="HhH2"/>
</dbReference>
<evidence type="ECO:0000256" key="2">
    <source>
        <dbReference type="ARBA" id="ARBA00022553"/>
    </source>
</evidence>
<dbReference type="GO" id="GO:0005654">
    <property type="term" value="C:nucleoplasm"/>
    <property type="evidence" value="ECO:0007669"/>
    <property type="project" value="UniProtKB-SubCell"/>
</dbReference>
<dbReference type="InterPro" id="IPR036279">
    <property type="entry name" value="5-3_exonuclease_C_sf"/>
</dbReference>
<organism evidence="20 22">
    <name type="scientific">Aspergillus hiratsukae</name>
    <dbReference type="NCBI Taxonomy" id="1194566"/>
    <lineage>
        <taxon>Eukaryota</taxon>
        <taxon>Fungi</taxon>
        <taxon>Dikarya</taxon>
        <taxon>Ascomycota</taxon>
        <taxon>Pezizomycotina</taxon>
        <taxon>Eurotiomycetes</taxon>
        <taxon>Eurotiomycetidae</taxon>
        <taxon>Eurotiales</taxon>
        <taxon>Aspergillaceae</taxon>
        <taxon>Aspergillus</taxon>
        <taxon>Aspergillus subgen. Fumigati</taxon>
    </lineage>
</organism>
<dbReference type="InterPro" id="IPR029060">
    <property type="entry name" value="PIN-like_dom_sf"/>
</dbReference>
<evidence type="ECO:0000256" key="6">
    <source>
        <dbReference type="ARBA" id="ARBA00022759"/>
    </source>
</evidence>
<dbReference type="SUPFAM" id="SSF47807">
    <property type="entry name" value="5' to 3' exonuclease, C-terminal subdomain"/>
    <property type="match status" value="1"/>
</dbReference>
<evidence type="ECO:0000256" key="4">
    <source>
        <dbReference type="ARBA" id="ARBA00022722"/>
    </source>
</evidence>
<dbReference type="GO" id="GO:0005730">
    <property type="term" value="C:nucleolus"/>
    <property type="evidence" value="ECO:0007669"/>
    <property type="project" value="UniProtKB-SubCell"/>
</dbReference>
<dbReference type="PANTHER" id="PTHR11081:SF9">
    <property type="entry name" value="FLAP ENDONUCLEASE 1"/>
    <property type="match status" value="1"/>
</dbReference>
<keyword evidence="5 15" id="KW-0479">Metal-binding</keyword>
<keyword evidence="10 15" id="KW-0460">Magnesium</keyword>
<protein>
    <recommendedName>
        <fullName evidence="15">Flap endonuclease 1</fullName>
        <shortName evidence="15">FEN-1</shortName>
        <ecNumber evidence="15">3.1.-.-</ecNumber>
    </recommendedName>
    <alternativeName>
        <fullName evidence="15">Flap structure-specific endonuclease 1</fullName>
    </alternativeName>
</protein>
<dbReference type="InterPro" id="IPR006086">
    <property type="entry name" value="XPG-I_dom"/>
</dbReference>
<dbReference type="HAMAP" id="MF_00614">
    <property type="entry name" value="Fen"/>
    <property type="match status" value="1"/>
</dbReference>
<evidence type="ECO:0000256" key="12">
    <source>
        <dbReference type="ARBA" id="ARBA00023204"/>
    </source>
</evidence>
<dbReference type="InterPro" id="IPR006085">
    <property type="entry name" value="XPG_DNA_repair_N"/>
</dbReference>
<dbReference type="InterPro" id="IPR006084">
    <property type="entry name" value="XPG/Rad2"/>
</dbReference>
<evidence type="ECO:0000313" key="22">
    <source>
        <dbReference type="Proteomes" id="UP000662466"/>
    </source>
</evidence>
<dbReference type="PANTHER" id="PTHR11081">
    <property type="entry name" value="FLAP ENDONUCLEASE FAMILY MEMBER"/>
    <property type="match status" value="1"/>
</dbReference>
<dbReference type="AlphaFoldDB" id="A0A8H6PT74"/>
<dbReference type="InterPro" id="IPR023426">
    <property type="entry name" value="Flap_endonuc"/>
</dbReference>
<dbReference type="CDD" id="cd09867">
    <property type="entry name" value="PIN_FEN1"/>
    <property type="match status" value="1"/>
</dbReference>
<feature type="compositionally biased region" description="Basic and acidic residues" evidence="16">
    <location>
        <begin position="377"/>
        <end position="413"/>
    </location>
</feature>
<dbReference type="SMART" id="SM00484">
    <property type="entry name" value="XPGI"/>
    <property type="match status" value="1"/>
</dbReference>
<dbReference type="Proteomes" id="UP000630445">
    <property type="component" value="Unassembled WGS sequence"/>
</dbReference>
<dbReference type="GO" id="GO:0006284">
    <property type="term" value="P:base-excision repair"/>
    <property type="evidence" value="ECO:0007669"/>
    <property type="project" value="UniProtKB-UniRule"/>
</dbReference>
<dbReference type="Proteomes" id="UP000662466">
    <property type="component" value="Unassembled WGS sequence"/>
</dbReference>
<keyword evidence="12 15" id="KW-0234">DNA repair</keyword>
<name>A0A8H6PT74_9EURO</name>
<evidence type="ECO:0000313" key="21">
    <source>
        <dbReference type="Proteomes" id="UP000630445"/>
    </source>
</evidence>
<evidence type="ECO:0000256" key="13">
    <source>
        <dbReference type="ARBA" id="ARBA00023242"/>
    </source>
</evidence>
<evidence type="ECO:0000256" key="15">
    <source>
        <dbReference type="HAMAP-Rule" id="MF_03140"/>
    </source>
</evidence>
<proteinExistence type="inferred from homology"/>
<keyword evidence="9 15" id="KW-0269">Exonuclease</keyword>
<evidence type="ECO:0000256" key="10">
    <source>
        <dbReference type="ARBA" id="ARBA00022842"/>
    </source>
</evidence>
<dbReference type="GO" id="GO:0003677">
    <property type="term" value="F:DNA binding"/>
    <property type="evidence" value="ECO:0007669"/>
    <property type="project" value="UniProtKB-UniRule"/>
</dbReference>
<dbReference type="EMBL" id="JACBAD010001996">
    <property type="protein sequence ID" value="KAF7123047.1"/>
    <property type="molecule type" value="Genomic_DNA"/>
</dbReference>
<dbReference type="GO" id="GO:0017108">
    <property type="term" value="F:5'-flap endonuclease activity"/>
    <property type="evidence" value="ECO:0007669"/>
    <property type="project" value="UniProtKB-UniRule"/>
</dbReference>
<dbReference type="CDD" id="cd09907">
    <property type="entry name" value="H3TH_FEN1-Euk"/>
    <property type="match status" value="1"/>
</dbReference>
<evidence type="ECO:0000313" key="20">
    <source>
        <dbReference type="EMBL" id="KAF7159879.1"/>
    </source>
</evidence>
<evidence type="ECO:0000256" key="5">
    <source>
        <dbReference type="ARBA" id="ARBA00022723"/>
    </source>
</evidence>
<dbReference type="SUPFAM" id="SSF88723">
    <property type="entry name" value="PIN domain-like"/>
    <property type="match status" value="1"/>
</dbReference>
<evidence type="ECO:0000313" key="19">
    <source>
        <dbReference type="EMBL" id="KAF7123047.1"/>
    </source>
</evidence>